<organism evidence="1 2">
    <name type="scientific">Microvirga tunisiensis</name>
    <dbReference type="NCBI Taxonomy" id="2108360"/>
    <lineage>
        <taxon>Bacteria</taxon>
        <taxon>Pseudomonadati</taxon>
        <taxon>Pseudomonadota</taxon>
        <taxon>Alphaproteobacteria</taxon>
        <taxon>Hyphomicrobiales</taxon>
        <taxon>Methylobacteriaceae</taxon>
        <taxon>Microvirga</taxon>
    </lineage>
</organism>
<name>A0A5N7MXA4_9HYPH</name>
<evidence type="ECO:0008006" key="3">
    <source>
        <dbReference type="Google" id="ProtNLM"/>
    </source>
</evidence>
<dbReference type="OrthoDB" id="8080802at2"/>
<sequence length="71" mass="8259">MGIEARWFPQSNGMAEAFVRTIKRDYVRVIPSPNEDDSSQFQSTRDVIQHGKRGGLLCRHRWRSDLITMPL</sequence>
<protein>
    <recommendedName>
        <fullName evidence="3">Transposase</fullName>
    </recommendedName>
</protein>
<evidence type="ECO:0000313" key="2">
    <source>
        <dbReference type="Proteomes" id="UP000403266"/>
    </source>
</evidence>
<reference evidence="1 2" key="1">
    <citation type="journal article" date="2019" name="Syst. Appl. Microbiol.">
        <title>Microvirga tunisiensis sp. nov., a root nodule symbiotic bacterium isolated from Lupinus micranthus and L. luteus grown in Northern Tunisia.</title>
        <authorList>
            <person name="Msaddak A."/>
            <person name="Rejili M."/>
            <person name="Duran D."/>
            <person name="Mars M."/>
            <person name="Palacios J.M."/>
            <person name="Ruiz-Argueso T."/>
            <person name="Rey L."/>
            <person name="Imperial J."/>
        </authorList>
    </citation>
    <scope>NUCLEOTIDE SEQUENCE [LARGE SCALE GENOMIC DNA]</scope>
    <source>
        <strain evidence="1 2">Lmie10</strain>
    </source>
</reference>
<evidence type="ECO:0000313" key="1">
    <source>
        <dbReference type="EMBL" id="MPR31577.1"/>
    </source>
</evidence>
<proteinExistence type="predicted"/>
<dbReference type="AlphaFoldDB" id="A0A5N7MXA4"/>
<gene>
    <name evidence="1" type="ORF">FS320_43780</name>
</gene>
<accession>A0A5N7MXA4</accession>
<dbReference type="EMBL" id="VOSK01000800">
    <property type="protein sequence ID" value="MPR31577.1"/>
    <property type="molecule type" value="Genomic_DNA"/>
</dbReference>
<dbReference type="Proteomes" id="UP000403266">
    <property type="component" value="Unassembled WGS sequence"/>
</dbReference>
<keyword evidence="2" id="KW-1185">Reference proteome</keyword>
<comment type="caution">
    <text evidence="1">The sequence shown here is derived from an EMBL/GenBank/DDBJ whole genome shotgun (WGS) entry which is preliminary data.</text>
</comment>
<feature type="non-terminal residue" evidence="1">
    <location>
        <position position="71"/>
    </location>
</feature>